<evidence type="ECO:0000256" key="5">
    <source>
        <dbReference type="ARBA" id="ARBA00023136"/>
    </source>
</evidence>
<reference evidence="7" key="1">
    <citation type="submission" date="2021-01" db="EMBL/GenBank/DDBJ databases">
        <authorList>
            <person name="Corre E."/>
            <person name="Pelletier E."/>
            <person name="Niang G."/>
            <person name="Scheremetjew M."/>
            <person name="Finn R."/>
            <person name="Kale V."/>
            <person name="Holt S."/>
            <person name="Cochrane G."/>
            <person name="Meng A."/>
            <person name="Brown T."/>
            <person name="Cohen L."/>
        </authorList>
    </citation>
    <scope>NUCLEOTIDE SEQUENCE</scope>
    <source>
        <strain evidence="7">CCMP2222</strain>
    </source>
</reference>
<protein>
    <recommendedName>
        <fullName evidence="6">GDT1 family protein</fullName>
    </recommendedName>
</protein>
<feature type="transmembrane region" description="Helical" evidence="6">
    <location>
        <begin position="6"/>
        <end position="23"/>
    </location>
</feature>
<evidence type="ECO:0000256" key="4">
    <source>
        <dbReference type="ARBA" id="ARBA00022989"/>
    </source>
</evidence>
<dbReference type="GO" id="GO:0046873">
    <property type="term" value="F:metal ion transmembrane transporter activity"/>
    <property type="evidence" value="ECO:0007669"/>
    <property type="project" value="InterPro"/>
</dbReference>
<keyword evidence="4 6" id="KW-1133">Transmembrane helix</keyword>
<evidence type="ECO:0000256" key="1">
    <source>
        <dbReference type="ARBA" id="ARBA00004141"/>
    </source>
</evidence>
<organism evidence="7">
    <name type="scientific">Alexandrium andersonii</name>
    <dbReference type="NCBI Taxonomy" id="327968"/>
    <lineage>
        <taxon>Eukaryota</taxon>
        <taxon>Sar</taxon>
        <taxon>Alveolata</taxon>
        <taxon>Dinophyceae</taxon>
        <taxon>Gonyaulacales</taxon>
        <taxon>Pyrocystaceae</taxon>
        <taxon>Alexandrium</taxon>
    </lineage>
</organism>
<evidence type="ECO:0000256" key="6">
    <source>
        <dbReference type="RuleBase" id="RU365102"/>
    </source>
</evidence>
<name>A0A7S2C7H5_9DINO</name>
<dbReference type="Pfam" id="PF01169">
    <property type="entry name" value="GDT1"/>
    <property type="match status" value="2"/>
</dbReference>
<feature type="transmembrane region" description="Helical" evidence="6">
    <location>
        <begin position="77"/>
        <end position="96"/>
    </location>
</feature>
<evidence type="ECO:0000256" key="2">
    <source>
        <dbReference type="ARBA" id="ARBA00009190"/>
    </source>
</evidence>
<accession>A0A7S2C7H5</accession>
<feature type="transmembrane region" description="Helical" evidence="6">
    <location>
        <begin position="194"/>
        <end position="215"/>
    </location>
</feature>
<dbReference type="EMBL" id="HBGQ01031896">
    <property type="protein sequence ID" value="CAD9416261.1"/>
    <property type="molecule type" value="Transcribed_RNA"/>
</dbReference>
<feature type="transmembrane region" description="Helical" evidence="6">
    <location>
        <begin position="44"/>
        <end position="65"/>
    </location>
</feature>
<proteinExistence type="inferred from homology"/>
<dbReference type="GO" id="GO:0016020">
    <property type="term" value="C:membrane"/>
    <property type="evidence" value="ECO:0007669"/>
    <property type="project" value="UniProtKB-SubCell"/>
</dbReference>
<keyword evidence="5 6" id="KW-0472">Membrane</keyword>
<feature type="transmembrane region" description="Helical" evidence="6">
    <location>
        <begin position="154"/>
        <end position="174"/>
    </location>
</feature>
<evidence type="ECO:0000313" key="7">
    <source>
        <dbReference type="EMBL" id="CAD9416261.1"/>
    </source>
</evidence>
<comment type="subcellular location">
    <subcellularLocation>
        <location evidence="1 6">Membrane</location>
        <topology evidence="1 6">Multi-pass membrane protein</topology>
    </subcellularLocation>
</comment>
<evidence type="ECO:0000256" key="3">
    <source>
        <dbReference type="ARBA" id="ARBA00022692"/>
    </source>
</evidence>
<comment type="similarity">
    <text evidence="2 6">Belongs to the GDT1 family.</text>
</comment>
<dbReference type="PANTHER" id="PTHR12608">
    <property type="entry name" value="TRANSMEMBRANE PROTEIN HTP-1 RELATED"/>
    <property type="match status" value="1"/>
</dbReference>
<dbReference type="AlphaFoldDB" id="A0A7S2C7H5"/>
<gene>
    <name evidence="7" type="ORF">AAND1436_LOCUS15734</name>
</gene>
<sequence>MLSATFHFHDFGVAIAVGLLGELGDKTFFTAMMLSMRRGKARALTSSLAALFAMTVISTALGVMVKTFPAFLENGEGIVKTVGALLFAFFGITSLLQARTAQQDSDTERQEASKQVVETLGQQRGERGSWREWWQCAALVFFAEWGDRSMLAQIALAATCNPIGAILGGLLGHAVTTSAAVWGGEVLHGRIDEVTAKVVGGGLFLLFAVATLFGIA</sequence>
<dbReference type="InterPro" id="IPR001727">
    <property type="entry name" value="GDT1-like"/>
</dbReference>
<keyword evidence="3 6" id="KW-0812">Transmembrane</keyword>
<dbReference type="PANTHER" id="PTHR12608:SF1">
    <property type="entry name" value="TRANSMEMBRANE PROTEIN 165"/>
    <property type="match status" value="1"/>
</dbReference>